<gene>
    <name evidence="2" type="ORF">H7U19_09435</name>
</gene>
<dbReference type="GO" id="GO:0019239">
    <property type="term" value="F:deaminase activity"/>
    <property type="evidence" value="ECO:0007669"/>
    <property type="project" value="TreeGrafter"/>
</dbReference>
<comment type="similarity">
    <text evidence="1">Belongs to the RutC family.</text>
</comment>
<dbReference type="FunFam" id="3.30.1330.40:FF:000001">
    <property type="entry name" value="L-PSP family endoribonuclease"/>
    <property type="match status" value="1"/>
</dbReference>
<evidence type="ECO:0000256" key="1">
    <source>
        <dbReference type="ARBA" id="ARBA00010552"/>
    </source>
</evidence>
<organism evidence="2 3">
    <name type="scientific">Hyunsoonleella aquatilis</name>
    <dbReference type="NCBI Taxonomy" id="2762758"/>
    <lineage>
        <taxon>Bacteria</taxon>
        <taxon>Pseudomonadati</taxon>
        <taxon>Bacteroidota</taxon>
        <taxon>Flavobacteriia</taxon>
        <taxon>Flavobacteriales</taxon>
        <taxon>Flavobacteriaceae</taxon>
    </lineage>
</organism>
<dbReference type="SUPFAM" id="SSF55298">
    <property type="entry name" value="YjgF-like"/>
    <property type="match status" value="1"/>
</dbReference>
<sequence>MKTIINTDNAPAPLGPYNQAVLTGNTLYISGQISINPETNELVLSDIKSETLQVMKNLGAILEAADLTFNNVVKSSIFISNMDDFAPINEVYGSFFDDANAPARETVQVAKLPKGVNVEISMIASVMGI</sequence>
<dbReference type="InterPro" id="IPR035959">
    <property type="entry name" value="RutC-like_sf"/>
</dbReference>
<dbReference type="RefSeq" id="WP_186561738.1">
    <property type="nucleotide sequence ID" value="NZ_JACNMF010000003.1"/>
</dbReference>
<keyword evidence="3" id="KW-1185">Reference proteome</keyword>
<comment type="caution">
    <text evidence="2">The sequence shown here is derived from an EMBL/GenBank/DDBJ whole genome shotgun (WGS) entry which is preliminary data.</text>
</comment>
<dbReference type="NCBIfam" id="TIGR00004">
    <property type="entry name" value="Rid family detoxifying hydrolase"/>
    <property type="match status" value="1"/>
</dbReference>
<evidence type="ECO:0000313" key="3">
    <source>
        <dbReference type="Proteomes" id="UP000656244"/>
    </source>
</evidence>
<dbReference type="AlphaFoldDB" id="A0A923HFV5"/>
<dbReference type="InterPro" id="IPR006056">
    <property type="entry name" value="RidA"/>
</dbReference>
<dbReference type="EMBL" id="JACNMF010000003">
    <property type="protein sequence ID" value="MBC3758625.1"/>
    <property type="molecule type" value="Genomic_DNA"/>
</dbReference>
<dbReference type="Pfam" id="PF01042">
    <property type="entry name" value="Ribonuc_L-PSP"/>
    <property type="match status" value="1"/>
</dbReference>
<dbReference type="CDD" id="cd00448">
    <property type="entry name" value="YjgF_YER057c_UK114_family"/>
    <property type="match status" value="1"/>
</dbReference>
<evidence type="ECO:0000313" key="2">
    <source>
        <dbReference type="EMBL" id="MBC3758625.1"/>
    </source>
</evidence>
<name>A0A923HFV5_9FLAO</name>
<accession>A0A923HFV5</accession>
<dbReference type="Gene3D" id="3.30.1330.40">
    <property type="entry name" value="RutC-like"/>
    <property type="match status" value="1"/>
</dbReference>
<dbReference type="Proteomes" id="UP000656244">
    <property type="component" value="Unassembled WGS sequence"/>
</dbReference>
<dbReference type="GO" id="GO:0005829">
    <property type="term" value="C:cytosol"/>
    <property type="evidence" value="ECO:0007669"/>
    <property type="project" value="TreeGrafter"/>
</dbReference>
<dbReference type="PANTHER" id="PTHR11803">
    <property type="entry name" value="2-IMINOBUTANOATE/2-IMINOPROPANOATE DEAMINASE RIDA"/>
    <property type="match status" value="1"/>
</dbReference>
<proteinExistence type="inferred from homology"/>
<dbReference type="InterPro" id="IPR006175">
    <property type="entry name" value="YjgF/YER057c/UK114"/>
</dbReference>
<reference evidence="2" key="1">
    <citation type="submission" date="2020-08" db="EMBL/GenBank/DDBJ databases">
        <title>Hyunsoonleella sp. strain SJ7 genome sequencing and assembly.</title>
        <authorList>
            <person name="Kim I."/>
        </authorList>
    </citation>
    <scope>NUCLEOTIDE SEQUENCE</scope>
    <source>
        <strain evidence="2">SJ7</strain>
    </source>
</reference>
<dbReference type="PANTHER" id="PTHR11803:SF58">
    <property type="entry name" value="PROTEIN HMF1-RELATED"/>
    <property type="match status" value="1"/>
</dbReference>
<protein>
    <submittedName>
        <fullName evidence="2">RidA family protein</fullName>
    </submittedName>
</protein>